<keyword evidence="2" id="KW-1133">Transmembrane helix</keyword>
<dbReference type="InterPro" id="IPR035220">
    <property type="entry name" value="DUF5330"/>
</dbReference>
<dbReference type="EMBL" id="VZDO01000007">
    <property type="protein sequence ID" value="KAB0679967.1"/>
    <property type="molecule type" value="Genomic_DNA"/>
</dbReference>
<accession>A0A7V7PPQ3</accession>
<feature type="region of interest" description="Disordered" evidence="1">
    <location>
        <begin position="100"/>
        <end position="144"/>
    </location>
</feature>
<dbReference type="Proteomes" id="UP000432089">
    <property type="component" value="Unassembled WGS sequence"/>
</dbReference>
<dbReference type="RefSeq" id="WP_150969658.1">
    <property type="nucleotide sequence ID" value="NZ_VZDO01000007.1"/>
</dbReference>
<dbReference type="Pfam" id="PF17264">
    <property type="entry name" value="DUF5330"/>
    <property type="match status" value="1"/>
</dbReference>
<proteinExistence type="predicted"/>
<reference evidence="3 4" key="1">
    <citation type="submission" date="2019-09" db="EMBL/GenBank/DDBJ databases">
        <title>YIM 132180 draft genome.</title>
        <authorList>
            <person name="Zhang K."/>
        </authorList>
    </citation>
    <scope>NUCLEOTIDE SEQUENCE [LARGE SCALE GENOMIC DNA]</scope>
    <source>
        <strain evidence="3 4">YIM 132180</strain>
    </source>
</reference>
<feature type="compositionally biased region" description="Pro residues" evidence="1">
    <location>
        <begin position="130"/>
        <end position="142"/>
    </location>
</feature>
<comment type="caution">
    <text evidence="3">The sequence shown here is derived from an EMBL/GenBank/DDBJ whole genome shotgun (WGS) entry which is preliminary data.</text>
</comment>
<keyword evidence="2" id="KW-0472">Membrane</keyword>
<protein>
    <recommendedName>
        <fullName evidence="5">DUF5330 domain-containing protein</fullName>
    </recommendedName>
</protein>
<evidence type="ECO:0000313" key="4">
    <source>
        <dbReference type="Proteomes" id="UP000432089"/>
    </source>
</evidence>
<gene>
    <name evidence="3" type="ORF">F6X38_10360</name>
</gene>
<keyword evidence="2" id="KW-0812">Transmembrane</keyword>
<evidence type="ECO:0008006" key="5">
    <source>
        <dbReference type="Google" id="ProtNLM"/>
    </source>
</evidence>
<evidence type="ECO:0000313" key="3">
    <source>
        <dbReference type="EMBL" id="KAB0679967.1"/>
    </source>
</evidence>
<evidence type="ECO:0000256" key="1">
    <source>
        <dbReference type="SAM" id="MobiDB-lite"/>
    </source>
</evidence>
<evidence type="ECO:0000256" key="2">
    <source>
        <dbReference type="SAM" id="Phobius"/>
    </source>
</evidence>
<keyword evidence="4" id="KW-1185">Reference proteome</keyword>
<feature type="transmembrane region" description="Helical" evidence="2">
    <location>
        <begin position="16"/>
        <end position="35"/>
    </location>
</feature>
<organism evidence="3 4">
    <name type="scientific">Plantimonas leprariae</name>
    <dbReference type="NCBI Taxonomy" id="2615207"/>
    <lineage>
        <taxon>Bacteria</taxon>
        <taxon>Pseudomonadati</taxon>
        <taxon>Pseudomonadota</taxon>
        <taxon>Alphaproteobacteria</taxon>
        <taxon>Hyphomicrobiales</taxon>
        <taxon>Aurantimonadaceae</taxon>
        <taxon>Plantimonas</taxon>
    </lineage>
</organism>
<sequence>MPEPQGIKDVVGMIRFVLKSALALGLVAMIVPLGAPSNGDGPGLDLFGVANGVREAAADLGGFCTRAPAACEAGREVVVFAGERIETGLRIGYGYLNEHLATPQPPSSEPVVAAEDTRPDPVTTGAVEPPAGPRPYTPPRPLAPQTVAETAVHTLARQTVAIPTPAPRG</sequence>
<name>A0A7V7PPQ3_9HYPH</name>
<dbReference type="AlphaFoldDB" id="A0A7V7PPQ3"/>